<evidence type="ECO:0000259" key="12">
    <source>
        <dbReference type="Pfam" id="PF00593"/>
    </source>
</evidence>
<dbReference type="KEGG" id="amg:AMEC673_02055"/>
<evidence type="ECO:0000256" key="2">
    <source>
        <dbReference type="ARBA" id="ARBA00022448"/>
    </source>
</evidence>
<dbReference type="InterPro" id="IPR012910">
    <property type="entry name" value="Plug_dom"/>
</dbReference>
<dbReference type="RefSeq" id="WP_014975516.1">
    <property type="nucleotide sequence ID" value="NC_018678.1"/>
</dbReference>
<dbReference type="EMBL" id="CP003844">
    <property type="protein sequence ID" value="AFT73114.1"/>
    <property type="molecule type" value="Genomic_DNA"/>
</dbReference>
<protein>
    <submittedName>
        <fullName evidence="14">TonB-dependent receptor</fullName>
    </submittedName>
</protein>
<keyword evidence="14" id="KW-0675">Receptor</keyword>
<dbReference type="PANTHER" id="PTHR47234">
    <property type="match status" value="1"/>
</dbReference>
<feature type="domain" description="TonB-dependent receptor plug" evidence="13">
    <location>
        <begin position="59"/>
        <end position="181"/>
    </location>
</feature>
<keyword evidence="2 8" id="KW-0813">Transport</keyword>
<dbReference type="InterPro" id="IPR036942">
    <property type="entry name" value="Beta-barrel_TonB_sf"/>
</dbReference>
<gene>
    <name evidence="14" type="ordered locus">AMEC673_02055</name>
</gene>
<proteinExistence type="inferred from homology"/>
<dbReference type="PANTHER" id="PTHR47234:SF2">
    <property type="entry name" value="TONB-DEPENDENT RECEPTOR"/>
    <property type="match status" value="1"/>
</dbReference>
<keyword evidence="3 8" id="KW-1134">Transmembrane beta strand</keyword>
<evidence type="ECO:0000256" key="7">
    <source>
        <dbReference type="ARBA" id="ARBA00023237"/>
    </source>
</evidence>
<feature type="compositionally biased region" description="Polar residues" evidence="10">
    <location>
        <begin position="98"/>
        <end position="112"/>
    </location>
</feature>
<dbReference type="AlphaFoldDB" id="A0AB32ZV01"/>
<dbReference type="SUPFAM" id="SSF56935">
    <property type="entry name" value="Porins"/>
    <property type="match status" value="1"/>
</dbReference>
<reference evidence="15" key="1">
    <citation type="journal article" date="2012" name="Sci. Rep.">
        <title>Genomes of surface isolates of Alteromonas macleodii: the life of a widespread marine opportunistic copiotroph.</title>
        <authorList>
            <person name="Lopez-Perez M."/>
            <person name="Gonzaga A."/>
            <person name="Martin-Cuadrado A.B."/>
            <person name="Onyshchenko O."/>
            <person name="Ghavidel A."/>
            <person name="Ghai R."/>
            <person name="Rodriguez-Valera F."/>
        </authorList>
    </citation>
    <scope>NUCLEOTIDE SEQUENCE [LARGE SCALE GENOMIC DNA]</scope>
    <source>
        <strain evidence="15">English Channel 673</strain>
    </source>
</reference>
<evidence type="ECO:0000256" key="4">
    <source>
        <dbReference type="ARBA" id="ARBA00022692"/>
    </source>
</evidence>
<feature type="chain" id="PRO_5044336330" evidence="11">
    <location>
        <begin position="31"/>
        <end position="986"/>
    </location>
</feature>
<evidence type="ECO:0000313" key="15">
    <source>
        <dbReference type="Proteomes" id="UP000006296"/>
    </source>
</evidence>
<keyword evidence="11" id="KW-0732">Signal</keyword>
<feature type="domain" description="TonB-dependent receptor-like beta-barrel" evidence="12">
    <location>
        <begin position="506"/>
        <end position="950"/>
    </location>
</feature>
<feature type="signal peptide" evidence="11">
    <location>
        <begin position="1"/>
        <end position="30"/>
    </location>
</feature>
<organism evidence="14 15">
    <name type="scientific">Alteromonas macleodii (strain English Channel 673)</name>
    <dbReference type="NCBI Taxonomy" id="1004788"/>
    <lineage>
        <taxon>Bacteria</taxon>
        <taxon>Pseudomonadati</taxon>
        <taxon>Pseudomonadota</taxon>
        <taxon>Gammaproteobacteria</taxon>
        <taxon>Alteromonadales</taxon>
        <taxon>Alteromonadaceae</taxon>
        <taxon>Alteromonas/Salinimonas group</taxon>
        <taxon>Alteromonas</taxon>
    </lineage>
</organism>
<dbReference type="GO" id="GO:0009279">
    <property type="term" value="C:cell outer membrane"/>
    <property type="evidence" value="ECO:0007669"/>
    <property type="project" value="UniProtKB-SubCell"/>
</dbReference>
<dbReference type="Pfam" id="PF00593">
    <property type="entry name" value="TonB_dep_Rec_b-barrel"/>
    <property type="match status" value="1"/>
</dbReference>
<dbReference type="InterPro" id="IPR039426">
    <property type="entry name" value="TonB-dep_rcpt-like"/>
</dbReference>
<dbReference type="Gene3D" id="2.40.170.20">
    <property type="entry name" value="TonB-dependent receptor, beta-barrel domain"/>
    <property type="match status" value="1"/>
</dbReference>
<evidence type="ECO:0000256" key="3">
    <source>
        <dbReference type="ARBA" id="ARBA00022452"/>
    </source>
</evidence>
<keyword evidence="7 8" id="KW-0998">Cell outer membrane</keyword>
<evidence type="ECO:0000259" key="13">
    <source>
        <dbReference type="Pfam" id="PF07715"/>
    </source>
</evidence>
<dbReference type="Pfam" id="PF07715">
    <property type="entry name" value="Plug"/>
    <property type="match status" value="1"/>
</dbReference>
<dbReference type="Proteomes" id="UP000006296">
    <property type="component" value="Chromosome"/>
</dbReference>
<dbReference type="PROSITE" id="PS52016">
    <property type="entry name" value="TONB_DEPENDENT_REC_3"/>
    <property type="match status" value="1"/>
</dbReference>
<name>A0AB32ZV01_ALTME</name>
<keyword evidence="4 8" id="KW-0812">Transmembrane</keyword>
<evidence type="ECO:0000256" key="6">
    <source>
        <dbReference type="ARBA" id="ARBA00023136"/>
    </source>
</evidence>
<feature type="region of interest" description="Disordered" evidence="10">
    <location>
        <begin position="93"/>
        <end position="118"/>
    </location>
</feature>
<dbReference type="InterPro" id="IPR000531">
    <property type="entry name" value="Beta-barrel_TonB"/>
</dbReference>
<keyword evidence="6 8" id="KW-0472">Membrane</keyword>
<dbReference type="InterPro" id="IPR037066">
    <property type="entry name" value="Plug_dom_sf"/>
</dbReference>
<dbReference type="Gene3D" id="2.170.130.10">
    <property type="entry name" value="TonB-dependent receptor, plug domain"/>
    <property type="match status" value="1"/>
</dbReference>
<comment type="subcellular location">
    <subcellularLocation>
        <location evidence="1 8">Cell outer membrane</location>
        <topology evidence="1 8">Multi-pass membrane protein</topology>
    </subcellularLocation>
</comment>
<evidence type="ECO:0000256" key="9">
    <source>
        <dbReference type="RuleBase" id="RU003357"/>
    </source>
</evidence>
<accession>A0AB32ZV01</accession>
<keyword evidence="5 9" id="KW-0798">TonB box</keyword>
<evidence type="ECO:0000256" key="5">
    <source>
        <dbReference type="ARBA" id="ARBA00023077"/>
    </source>
</evidence>
<evidence type="ECO:0000313" key="14">
    <source>
        <dbReference type="EMBL" id="AFT73114.1"/>
    </source>
</evidence>
<evidence type="ECO:0000256" key="8">
    <source>
        <dbReference type="PROSITE-ProRule" id="PRU01360"/>
    </source>
</evidence>
<evidence type="ECO:0000256" key="10">
    <source>
        <dbReference type="SAM" id="MobiDB-lite"/>
    </source>
</evidence>
<comment type="similarity">
    <text evidence="8 9">Belongs to the TonB-dependent receptor family.</text>
</comment>
<sequence>MKKSTLVHKLGVSVGTLSYLSLCISGAVFAQSVSAQETSEEEVVERIQVTGSNIRGADMEGAQPLTILTSEDIARTGASTISELMRTVTQTRGGVGTFDTTQSGATSTSTPPGQAAASLRGIGPSSTLTLVNGRRIAASSFASGTENFVDINSIPASAVERVEVLATGASAIYGADAVAGVINYILKNDYEGLELQTNYENTTNGNDHGAFNVQMLWGKNFDNGSNLTAFFDYFDRKAIRATDFSQTRDPILESSYSYLSKGQPNIYFDSTLDRYEMPAPNCPDELTITELDEEICAYYANEDDYFETPLETLSGGFTYTYQGNDITWRTDLLASHTKSTSFSTPSPINQVNDEEGAWIELDALNVLEDDARNAIIDNLFIGSFDTVAGRELEGLQYDARFVSPRTVEIETDAIRLVSSLQGYFGEWEWEAGALYSRSESEQIATQGIYNRYLYTAAVHGELCDTVEIAQYDSTNDILSCGSGALLPAYNPFLVGDAQNDAILGLTQARPTRDGTSEMFGLDAKINGEIAQWNGNAVLLAAGVEFRREEITDLPSLDSQARAENSFLVDVFGFGSSASAADRNQMGVFTELFVPITDQLDISLAGRFDDYNDFGSTFNPKVGFTYRPIDDLVLRGSWSTAFRAPSLTQAGVQLRTTRASFDCSANDAVADLYCEGQGSVRGNNVLELGNPALRAEESETYSFGFAYSPTDNTTITVDYWTFDHEDIVDTNMTGVLDRAITDASLRHCGVLDEGEVGISYLKDLCLVTDSAGNTIEDEGANLTEILNAWVEFDDPRFDELPLFRDHILLLDNTGTQELEGIDWDVDHDFQLNSGTLELGFSGTHYLTYDRNRPGSDEIESLAGTFLYPETVATAELFYVQEDWYVGAYVFYTGSYDDDIIRLRSREIDELIELGAIEDEDDTRDVSSWTTVTLSAGYYFENADLRLTVDNVFDRDAPTAYGSGRGFDAFNHDPFGTRYTLAFSYYFH</sequence>
<evidence type="ECO:0000256" key="1">
    <source>
        <dbReference type="ARBA" id="ARBA00004571"/>
    </source>
</evidence>
<evidence type="ECO:0000256" key="11">
    <source>
        <dbReference type="SAM" id="SignalP"/>
    </source>
</evidence>